<evidence type="ECO:0000256" key="1">
    <source>
        <dbReference type="SAM" id="Phobius"/>
    </source>
</evidence>
<accession>A0A379PIF6</accession>
<name>A0A379PIF6_ECTOL</name>
<gene>
    <name evidence="2" type="ORF">NCTC10692_04552</name>
</gene>
<proteinExistence type="predicted"/>
<dbReference type="RefSeq" id="WP_074857439.1">
    <property type="nucleotide sequence ID" value="NZ_FNZC01000019.1"/>
</dbReference>
<evidence type="ECO:0000313" key="3">
    <source>
        <dbReference type="Proteomes" id="UP000255303"/>
    </source>
</evidence>
<reference evidence="2 3" key="1">
    <citation type="submission" date="2018-06" db="EMBL/GenBank/DDBJ databases">
        <authorList>
            <consortium name="Pathogen Informatics"/>
            <person name="Doyle S."/>
        </authorList>
    </citation>
    <scope>NUCLEOTIDE SEQUENCE [LARGE SCALE GENOMIC DNA]</scope>
    <source>
        <strain evidence="2 3">NCTC10692</strain>
    </source>
</reference>
<organism evidence="2 3">
    <name type="scientific">Ectopseudomonas oleovorans</name>
    <name type="common">Pseudomonas oleovorans</name>
    <dbReference type="NCBI Taxonomy" id="301"/>
    <lineage>
        <taxon>Bacteria</taxon>
        <taxon>Pseudomonadati</taxon>
        <taxon>Pseudomonadota</taxon>
        <taxon>Gammaproteobacteria</taxon>
        <taxon>Pseudomonadales</taxon>
        <taxon>Pseudomonadaceae</taxon>
        <taxon>Ectopseudomonas</taxon>
    </lineage>
</organism>
<dbReference type="Proteomes" id="UP000255303">
    <property type="component" value="Unassembled WGS sequence"/>
</dbReference>
<dbReference type="EMBL" id="UGUV01000003">
    <property type="protein sequence ID" value="SUE72397.1"/>
    <property type="molecule type" value="Genomic_DNA"/>
</dbReference>
<dbReference type="AlphaFoldDB" id="A0A379PIF6"/>
<keyword evidence="1" id="KW-0472">Membrane</keyword>
<keyword evidence="1" id="KW-0812">Transmembrane</keyword>
<protein>
    <submittedName>
        <fullName evidence="2">Uncharacterized protein</fullName>
    </submittedName>
</protein>
<feature type="transmembrane region" description="Helical" evidence="1">
    <location>
        <begin position="42"/>
        <end position="75"/>
    </location>
</feature>
<keyword evidence="1" id="KW-1133">Transmembrane helix</keyword>
<sequence length="182" mass="19643">MENTHIQTYAPLAFHLSIRTESTVPALARNAINPNKATGVPALLAIGAASVAAAALVAVGLPAWVSIPVVAYPGYRLFRFAKERYGSSHIEQSIRANHSLVRKAVDPIDVQLFADETAAIVSSHYGNQAWSATVNELRQKDGSDPYMYLATVFAYAPVCWRLSARRVYDHLLAGVVPAPGQS</sequence>
<evidence type="ECO:0000313" key="2">
    <source>
        <dbReference type="EMBL" id="SUE72397.1"/>
    </source>
</evidence>